<dbReference type="PANTHER" id="PTHR30451">
    <property type="entry name" value="OUTER MEMBRANE USHER PROTEIN"/>
    <property type="match status" value="1"/>
</dbReference>
<dbReference type="Gene3D" id="2.60.40.2610">
    <property type="entry name" value="Outer membrane usher protein FimD, plug domain"/>
    <property type="match status" value="1"/>
</dbReference>
<gene>
    <name evidence="12" type="ORF">FE240_13420</name>
</gene>
<dbReference type="Pfam" id="PF13954">
    <property type="entry name" value="PapC_N"/>
    <property type="match status" value="1"/>
</dbReference>
<organism evidence="12 13">
    <name type="scientific">Aeromonas simiae</name>
    <dbReference type="NCBI Taxonomy" id="218936"/>
    <lineage>
        <taxon>Bacteria</taxon>
        <taxon>Pseudomonadati</taxon>
        <taxon>Pseudomonadota</taxon>
        <taxon>Gammaproteobacteria</taxon>
        <taxon>Aeromonadales</taxon>
        <taxon>Aeromonadaceae</taxon>
        <taxon>Aeromonas</taxon>
    </lineage>
</organism>
<reference evidence="12 13" key="1">
    <citation type="submission" date="2019-05" db="EMBL/GenBank/DDBJ databases">
        <title>OXA-830, a novel chromosomally encoded expanded-spectrum class D beta-lactamase in Aeromonas simiae.</title>
        <authorList>
            <person name="Zhou W."/>
            <person name="Chen Q."/>
        </authorList>
    </citation>
    <scope>NUCLEOTIDE SEQUENCE [LARGE SCALE GENOMIC DNA]</scope>
    <source>
        <strain evidence="12 13">A6</strain>
    </source>
</reference>
<evidence type="ECO:0000256" key="6">
    <source>
        <dbReference type="ARBA" id="ARBA00022729"/>
    </source>
</evidence>
<dbReference type="Gene3D" id="2.60.40.3110">
    <property type="match status" value="1"/>
</dbReference>
<feature type="signal peptide" evidence="9">
    <location>
        <begin position="1"/>
        <end position="29"/>
    </location>
</feature>
<evidence type="ECO:0000256" key="2">
    <source>
        <dbReference type="ARBA" id="ARBA00008064"/>
    </source>
</evidence>
<dbReference type="SUPFAM" id="SSF141729">
    <property type="entry name" value="FimD N-terminal domain-like"/>
    <property type="match status" value="1"/>
</dbReference>
<protein>
    <submittedName>
        <fullName evidence="12">Fimbrial biogenesis outer membrane usher protein</fullName>
    </submittedName>
</protein>
<comment type="similarity">
    <text evidence="2">Belongs to the fimbrial export usher family.</text>
</comment>
<keyword evidence="6 9" id="KW-0732">Signal</keyword>
<feature type="domain" description="PapC-like C-terminal" evidence="10">
    <location>
        <begin position="757"/>
        <end position="817"/>
    </location>
</feature>
<dbReference type="InterPro" id="IPR025949">
    <property type="entry name" value="PapC-like_C"/>
</dbReference>
<evidence type="ECO:0000256" key="5">
    <source>
        <dbReference type="ARBA" id="ARBA00022692"/>
    </source>
</evidence>
<dbReference type="InterPro" id="IPR042186">
    <property type="entry name" value="FimD_plug_dom"/>
</dbReference>
<feature type="chain" id="PRO_5023815587" evidence="9">
    <location>
        <begin position="30"/>
        <end position="829"/>
    </location>
</feature>
<keyword evidence="3" id="KW-0813">Transport</keyword>
<keyword evidence="13" id="KW-1185">Reference proteome</keyword>
<evidence type="ECO:0000313" key="12">
    <source>
        <dbReference type="EMBL" id="QFI55602.1"/>
    </source>
</evidence>
<dbReference type="InterPro" id="IPR000015">
    <property type="entry name" value="Fimb_usher"/>
</dbReference>
<accession>A0A5J6WX83</accession>
<dbReference type="AlphaFoldDB" id="A0A5J6WX83"/>
<evidence type="ECO:0000313" key="13">
    <source>
        <dbReference type="Proteomes" id="UP000594034"/>
    </source>
</evidence>
<name>A0A5J6WX83_9GAMM</name>
<dbReference type="Proteomes" id="UP000594034">
    <property type="component" value="Chromosome"/>
</dbReference>
<evidence type="ECO:0000259" key="11">
    <source>
        <dbReference type="Pfam" id="PF13954"/>
    </source>
</evidence>
<evidence type="ECO:0000259" key="10">
    <source>
        <dbReference type="Pfam" id="PF13953"/>
    </source>
</evidence>
<dbReference type="InterPro" id="IPR025885">
    <property type="entry name" value="PapC_N"/>
</dbReference>
<dbReference type="KEGG" id="asim:FE240_13420"/>
<dbReference type="Pfam" id="PF00577">
    <property type="entry name" value="Usher"/>
    <property type="match status" value="1"/>
</dbReference>
<evidence type="ECO:0000256" key="8">
    <source>
        <dbReference type="ARBA" id="ARBA00023237"/>
    </source>
</evidence>
<keyword evidence="8" id="KW-0998">Cell outer membrane</keyword>
<keyword evidence="4" id="KW-1134">Transmembrane beta strand</keyword>
<proteinExistence type="inferred from homology"/>
<evidence type="ECO:0000256" key="7">
    <source>
        <dbReference type="ARBA" id="ARBA00023136"/>
    </source>
</evidence>
<comment type="subcellular location">
    <subcellularLocation>
        <location evidence="1">Cell outer membrane</location>
        <topology evidence="1">Multi-pass membrane protein</topology>
    </subcellularLocation>
</comment>
<dbReference type="GO" id="GO:0015473">
    <property type="term" value="F:fimbrial usher porin activity"/>
    <property type="evidence" value="ECO:0007669"/>
    <property type="project" value="InterPro"/>
</dbReference>
<dbReference type="GO" id="GO:0009297">
    <property type="term" value="P:pilus assembly"/>
    <property type="evidence" value="ECO:0007669"/>
    <property type="project" value="InterPro"/>
</dbReference>
<dbReference type="GO" id="GO:0009279">
    <property type="term" value="C:cell outer membrane"/>
    <property type="evidence" value="ECO:0007669"/>
    <property type="project" value="UniProtKB-SubCell"/>
</dbReference>
<dbReference type="Pfam" id="PF13953">
    <property type="entry name" value="PapC_C"/>
    <property type="match status" value="1"/>
</dbReference>
<sequence>MKMNKSVVVMRMLLLQVISSTLPLSTVYAETFNSSLLVGASSNVDWNDDALMIAPGAYEFEVYVNQQWRGKFTLRVVENHADAIYVRQADIPALGILDIPAQKMAQEEEEIPLAELLHGGTSDLQFGEMKAMLELPQAYVEEISRNWVNPDKWDPGINGFYSSYNASYYRASAKDGSFDTNQSAFVSLHSGLNLGAWHFRDVSNFSYEDISGQRSWRSNSRYLERALPEITSVASAGDRYTTSSYFDSLRFRGVTLDKDVRMLPDKDRTYMPVVRGEASSSAVITVYQDGHSIYQMSVPPGPFAIRDLMPTGSRSDLKVEVKNSGGKTERFVVPFATMADMMRPGSDDYHFNIGEVHQEGNDEHPLFAQGTYIRGINNYWTLFGGLTGSSDYRSYLLGSAISLPYIGSVSANVEQSFYDLNGHKKSGEKYSVSYSKYFATETNLTLANYYYRTRNFLSFSDFVSAKGAKTEAVQRNKQVFSVSLAQNLPDPYGRFTFDAYVSDYWSDDKVTKQYSLSYNNNIGKASYTLSLRRSDYDQNYDEAQQEEEGALSAQLKRHRQSENSAYLSVTIPMTLFDSPASMTARTAFDKHGYQSTNLGMSGGLEQLDYSLSAAHDHLGNAKSVDLYGAWNANKVNLNAGLTEASDYRQVSLGASGTVLAYADDVLLTADTGNTFVIVDAPGVENAAINGDSRRRTDKHGRALVSGAVAYRMNDFVLESDDKADSEVDVLGNIARVAPYEGSIINIKYKTDTRKNYLMDVRDSVGNELPFGAVVYNGNDQEIGYVAQGSQVYIKSDELPERIKVKYRKAKVAEQCIISDVHESGVNTCS</sequence>
<keyword evidence="5" id="KW-0812">Transmembrane</keyword>
<dbReference type="EMBL" id="CP040449">
    <property type="protein sequence ID" value="QFI55602.1"/>
    <property type="molecule type" value="Genomic_DNA"/>
</dbReference>
<dbReference type="PANTHER" id="PTHR30451:SF3">
    <property type="entry name" value="OUTER MEMBRANE USHER PROTEIN HTRE-RELATED"/>
    <property type="match status" value="1"/>
</dbReference>
<dbReference type="InterPro" id="IPR037224">
    <property type="entry name" value="PapC_N_sf"/>
</dbReference>
<dbReference type="InterPro" id="IPR043142">
    <property type="entry name" value="PapC-like_C_sf"/>
</dbReference>
<dbReference type="Gene3D" id="3.10.20.410">
    <property type="match status" value="1"/>
</dbReference>
<keyword evidence="7" id="KW-0472">Membrane</keyword>
<evidence type="ECO:0000256" key="4">
    <source>
        <dbReference type="ARBA" id="ARBA00022452"/>
    </source>
</evidence>
<feature type="domain" description="PapC N-terminal" evidence="11">
    <location>
        <begin position="31"/>
        <end position="167"/>
    </location>
</feature>
<evidence type="ECO:0000256" key="3">
    <source>
        <dbReference type="ARBA" id="ARBA00022448"/>
    </source>
</evidence>
<evidence type="ECO:0000256" key="9">
    <source>
        <dbReference type="SAM" id="SignalP"/>
    </source>
</evidence>
<evidence type="ECO:0000256" key="1">
    <source>
        <dbReference type="ARBA" id="ARBA00004571"/>
    </source>
</evidence>
<dbReference type="Gene3D" id="2.60.40.2070">
    <property type="match status" value="1"/>
</dbReference>